<dbReference type="EMBL" id="NBIU01000116">
    <property type="protein sequence ID" value="PZT47127.1"/>
    <property type="molecule type" value="Genomic_DNA"/>
</dbReference>
<evidence type="ECO:0000313" key="2">
    <source>
        <dbReference type="Proteomes" id="UP000249746"/>
    </source>
</evidence>
<protein>
    <submittedName>
        <fullName evidence="1">Uncharacterized protein</fullName>
    </submittedName>
</protein>
<reference evidence="1 2" key="1">
    <citation type="submission" date="2017-03" db="EMBL/GenBank/DDBJ databases">
        <title>Genomic and clinical evidence uncovers the enterohepatic species Helicobacter valdiviensis as a potential human intestinal pathogen.</title>
        <authorList>
            <person name="Fresia P."/>
            <person name="Jara R."/>
            <person name="Sierra R."/>
            <person name="Ferres I."/>
            <person name="Greif G."/>
            <person name="Iraola G."/>
            <person name="Collado L."/>
        </authorList>
    </citation>
    <scope>NUCLEOTIDE SEQUENCE [LARGE SCALE GENOMIC DNA]</scope>
    <source>
        <strain evidence="1 2">WBE14</strain>
    </source>
</reference>
<keyword evidence="2" id="KW-1185">Reference proteome</keyword>
<proteinExistence type="predicted"/>
<evidence type="ECO:0000313" key="1">
    <source>
        <dbReference type="EMBL" id="PZT47127.1"/>
    </source>
</evidence>
<dbReference type="AlphaFoldDB" id="A0A2W6MRC9"/>
<comment type="caution">
    <text evidence="1">The sequence shown here is derived from an EMBL/GenBank/DDBJ whole genome shotgun (WGS) entry which is preliminary data.</text>
</comment>
<dbReference type="OrthoDB" id="9982996at2"/>
<organism evidence="1 2">
    <name type="scientific">Helicobacter valdiviensis</name>
    <dbReference type="NCBI Taxonomy" id="1458358"/>
    <lineage>
        <taxon>Bacteria</taxon>
        <taxon>Pseudomonadati</taxon>
        <taxon>Campylobacterota</taxon>
        <taxon>Epsilonproteobacteria</taxon>
        <taxon>Campylobacterales</taxon>
        <taxon>Helicobacteraceae</taxon>
        <taxon>Helicobacter</taxon>
    </lineage>
</organism>
<name>A0A2W6MRC9_9HELI</name>
<accession>A0A2W6MRC9</accession>
<sequence length="73" mass="8745">MLLKLSINIEKYENYKKQNIYPNYNHEYQLTQKHFNLGCDFIVTNPTFKNIKVPSNLAIKHLLKTTINYKEVK</sequence>
<gene>
    <name evidence="1" type="ORF">B6S12_10745</name>
</gene>
<dbReference type="Proteomes" id="UP000249746">
    <property type="component" value="Unassembled WGS sequence"/>
</dbReference>